<keyword evidence="3" id="KW-0206">Cytoskeleton</keyword>
<feature type="domain" description="Ciliary microtubule inner protein 2A-C-like" evidence="7">
    <location>
        <begin position="289"/>
        <end position="313"/>
    </location>
</feature>
<dbReference type="InterPro" id="IPR018902">
    <property type="entry name" value="CMI2A-C-like_dom"/>
</dbReference>
<reference evidence="9" key="1">
    <citation type="submission" date="2021-01" db="UniProtKB">
        <authorList>
            <consortium name="EnsemblMetazoa"/>
        </authorList>
    </citation>
    <scope>IDENTIFICATION</scope>
</reference>
<keyword evidence="4" id="KW-0966">Cell projection</keyword>
<dbReference type="AlphaFoldDB" id="A0A7M5VH07"/>
<dbReference type="GO" id="GO:0005930">
    <property type="term" value="C:axoneme"/>
    <property type="evidence" value="ECO:0007669"/>
    <property type="project" value="UniProtKB-SubCell"/>
</dbReference>
<evidence type="ECO:0000313" key="9">
    <source>
        <dbReference type="EnsemblMetazoa" id="CLYHEMP011383.1"/>
    </source>
</evidence>
<evidence type="ECO:0000256" key="2">
    <source>
        <dbReference type="ARBA" id="ARBA00022490"/>
    </source>
</evidence>
<organism evidence="9 10">
    <name type="scientific">Clytia hemisphaerica</name>
    <dbReference type="NCBI Taxonomy" id="252671"/>
    <lineage>
        <taxon>Eukaryota</taxon>
        <taxon>Metazoa</taxon>
        <taxon>Cnidaria</taxon>
        <taxon>Hydrozoa</taxon>
        <taxon>Hydroidolina</taxon>
        <taxon>Leptothecata</taxon>
        <taxon>Obeliida</taxon>
        <taxon>Clytiidae</taxon>
        <taxon>Clytia</taxon>
    </lineage>
</organism>
<evidence type="ECO:0000256" key="3">
    <source>
        <dbReference type="ARBA" id="ARBA00023212"/>
    </source>
</evidence>
<protein>
    <submittedName>
        <fullName evidence="9">Uncharacterized protein</fullName>
    </submittedName>
</protein>
<dbReference type="RefSeq" id="XP_066925202.1">
    <property type="nucleotide sequence ID" value="XM_067069101.1"/>
</dbReference>
<sequence>MADAKLEKSKQMETMKPKKTTLRKNAGVSLETEDLIYPNEHSNLPGYCGYTPKLKFNCGHTYGYHTDKLADKNSKNERLLTSRAQANEEIIQKYDFLPQDGGDRKYVERMVPGYTGYVPHHNFTYGKTYKEGTESSIAQFKHQAMKGQVAKDELTDTVRSLSKLRLSEDYPPPDPTHPGVNVRYAYANYGKYFDEKRSFTEAPMPGYKGYVPRNEEHKLGSRYSIWTRHAYTNSLETRLQEERNSTQPLGTLQFSKSSQPDKHSKTKTWPPPDLSNSRDSFVYNKRLGMVPNYTGYVPQRRFDFGTTYGDSTRLLPVCKDTIGYATGKYNNSGPPIERTVIPVRI</sequence>
<feature type="domain" description="Sperm-associated microtubule inner protein 5" evidence="8">
    <location>
        <begin position="195"/>
        <end position="245"/>
    </location>
</feature>
<dbReference type="Pfam" id="PF10629">
    <property type="entry name" value="CMI2B-like"/>
    <property type="match status" value="3"/>
</dbReference>
<accession>A0A7M5VH07</accession>
<dbReference type="OrthoDB" id="2019884at2759"/>
<evidence type="ECO:0000256" key="5">
    <source>
        <dbReference type="ARBA" id="ARBA00035661"/>
    </source>
</evidence>
<feature type="compositionally biased region" description="Polar residues" evidence="6">
    <location>
        <begin position="245"/>
        <end position="258"/>
    </location>
</feature>
<feature type="domain" description="Ciliary microtubule inner protein 2A-C-like" evidence="7">
    <location>
        <begin position="42"/>
        <end position="87"/>
    </location>
</feature>
<comment type="subcellular location">
    <subcellularLocation>
        <location evidence="1">Cytoplasm</location>
        <location evidence="1">Cytoskeleton</location>
        <location evidence="1">Cilium axoneme</location>
    </subcellularLocation>
</comment>
<feature type="region of interest" description="Disordered" evidence="6">
    <location>
        <begin position="237"/>
        <end position="275"/>
    </location>
</feature>
<feature type="domain" description="Ciliary microtubule inner protein 2A-C-like" evidence="7">
    <location>
        <begin position="109"/>
        <end position="147"/>
    </location>
</feature>
<dbReference type="GO" id="GO:0015630">
    <property type="term" value="C:microtubule cytoskeleton"/>
    <property type="evidence" value="ECO:0007669"/>
    <property type="project" value="UniProtKB-ARBA"/>
</dbReference>
<proteinExistence type="inferred from homology"/>
<keyword evidence="2" id="KW-0963">Cytoplasm</keyword>
<dbReference type="PANTHER" id="PTHR22146">
    <property type="entry name" value="CAT EYE SYNDROME CRITICAL REGION PROTEIN 6"/>
    <property type="match status" value="1"/>
</dbReference>
<dbReference type="GeneID" id="136812572"/>
<comment type="similarity">
    <text evidence="5">Belongs to the CIMIP2 family.</text>
</comment>
<evidence type="ECO:0000256" key="6">
    <source>
        <dbReference type="SAM" id="MobiDB-lite"/>
    </source>
</evidence>
<dbReference type="EnsemblMetazoa" id="CLYHEMT011383.1">
    <property type="protein sequence ID" value="CLYHEMP011383.1"/>
    <property type="gene ID" value="CLYHEMG011383"/>
</dbReference>
<keyword evidence="10" id="KW-1185">Reference proteome</keyword>
<dbReference type="PANTHER" id="PTHR22146:SF17">
    <property type="entry name" value="PROTEIN FAM166B-LIKE PROTEIN"/>
    <property type="match status" value="1"/>
</dbReference>
<evidence type="ECO:0000259" key="7">
    <source>
        <dbReference type="Pfam" id="PF10629"/>
    </source>
</evidence>
<evidence type="ECO:0000313" key="10">
    <source>
        <dbReference type="Proteomes" id="UP000594262"/>
    </source>
</evidence>
<dbReference type="Pfam" id="PF22573">
    <property type="entry name" value="SPMIP5"/>
    <property type="match status" value="1"/>
</dbReference>
<dbReference type="Proteomes" id="UP000594262">
    <property type="component" value="Unplaced"/>
</dbReference>
<evidence type="ECO:0000256" key="4">
    <source>
        <dbReference type="ARBA" id="ARBA00023273"/>
    </source>
</evidence>
<dbReference type="InterPro" id="IPR055215">
    <property type="entry name" value="SPMIP5_dom"/>
</dbReference>
<evidence type="ECO:0000259" key="8">
    <source>
        <dbReference type="Pfam" id="PF22573"/>
    </source>
</evidence>
<evidence type="ECO:0000256" key="1">
    <source>
        <dbReference type="ARBA" id="ARBA00004430"/>
    </source>
</evidence>
<name>A0A7M5VH07_9CNID</name>